<dbReference type="PANTHER" id="PTHR33787:SF3">
    <property type="entry name" value="YCF20-LIKE PROTEIN"/>
    <property type="match status" value="1"/>
</dbReference>
<evidence type="ECO:0000313" key="5">
    <source>
        <dbReference type="RefSeq" id="XP_071931396.1"/>
    </source>
</evidence>
<evidence type="ECO:0000256" key="3">
    <source>
        <dbReference type="SAM" id="SignalP"/>
    </source>
</evidence>
<keyword evidence="2" id="KW-1133">Transmembrane helix</keyword>
<feature type="transmembrane region" description="Helical" evidence="2">
    <location>
        <begin position="221"/>
        <end position="239"/>
    </location>
</feature>
<keyword evidence="2" id="KW-0812">Transmembrane</keyword>
<evidence type="ECO:0000256" key="2">
    <source>
        <dbReference type="SAM" id="Phobius"/>
    </source>
</evidence>
<dbReference type="Proteomes" id="UP001652660">
    <property type="component" value="Chromosome 2c"/>
</dbReference>
<feature type="transmembrane region" description="Helical" evidence="2">
    <location>
        <begin position="196"/>
        <end position="215"/>
    </location>
</feature>
<dbReference type="Pfam" id="PF04483">
    <property type="entry name" value="DUF565"/>
    <property type="match status" value="1"/>
</dbReference>
<feature type="chain" id="PRO_5046926377" description="Ycf20-like protein" evidence="3">
    <location>
        <begin position="21"/>
        <end position="274"/>
    </location>
</feature>
<evidence type="ECO:0008006" key="6">
    <source>
        <dbReference type="Google" id="ProtNLM"/>
    </source>
</evidence>
<comment type="similarity">
    <text evidence="1">Belongs to the ycf20 family.</text>
</comment>
<name>A0ABM4WHZ2_COFAR</name>
<evidence type="ECO:0000256" key="1">
    <source>
        <dbReference type="ARBA" id="ARBA00009846"/>
    </source>
</evidence>
<dbReference type="PANTHER" id="PTHR33787">
    <property type="match status" value="1"/>
</dbReference>
<organism evidence="4 5">
    <name type="scientific">Coffea arabica</name>
    <name type="common">Arabian coffee</name>
    <dbReference type="NCBI Taxonomy" id="13443"/>
    <lineage>
        <taxon>Eukaryota</taxon>
        <taxon>Viridiplantae</taxon>
        <taxon>Streptophyta</taxon>
        <taxon>Embryophyta</taxon>
        <taxon>Tracheophyta</taxon>
        <taxon>Spermatophyta</taxon>
        <taxon>Magnoliopsida</taxon>
        <taxon>eudicotyledons</taxon>
        <taxon>Gunneridae</taxon>
        <taxon>Pentapetalae</taxon>
        <taxon>asterids</taxon>
        <taxon>lamiids</taxon>
        <taxon>Gentianales</taxon>
        <taxon>Rubiaceae</taxon>
        <taxon>Ixoroideae</taxon>
        <taxon>Gardenieae complex</taxon>
        <taxon>Bertiereae - Coffeeae clade</taxon>
        <taxon>Coffeeae</taxon>
        <taxon>Coffea</taxon>
    </lineage>
</organism>
<accession>A0ABM4WHZ2</accession>
<proteinExistence type="inferred from homology"/>
<dbReference type="GeneID" id="113726796"/>
<evidence type="ECO:0000313" key="4">
    <source>
        <dbReference type="Proteomes" id="UP001652660"/>
    </source>
</evidence>
<reference evidence="5" key="1">
    <citation type="submission" date="2025-08" db="UniProtKB">
        <authorList>
            <consortium name="RefSeq"/>
        </authorList>
    </citation>
    <scope>IDENTIFICATION</scope>
    <source>
        <tissue evidence="5">Leaves</tissue>
    </source>
</reference>
<dbReference type="InterPro" id="IPR007572">
    <property type="entry name" value="Uncharacterised_Ycf20"/>
</dbReference>
<protein>
    <recommendedName>
        <fullName evidence="6">Ycf20-like protein</fullName>
    </recommendedName>
</protein>
<sequence length="274" mass="30467">MQRWCLAVFSVLSFPAPLLSYQIPQRKTESGAKTQVAEERVGSEFSAGGYRKMCGNDTDLKRMNDLAICLACRFSMIARKIPSTGYPTSSTILTPKDPRSSPPGVYLGLRVNKTAFSFGRMLYRHFPLSHLARPSVFNNFMSWEWSIRSAADGDRLNSSPTDDSSSGTRLVRAIQAIRAKLETRIRELRKNFPMKLLFFLVGFYSATAFATVIGQTGDWDILSAALAVAVVEGIGALMYKASLPLIGKLRGLIIMFNYWKAGLSLGLFLDSFKY</sequence>
<feature type="signal peptide" evidence="3">
    <location>
        <begin position="1"/>
        <end position="20"/>
    </location>
</feature>
<keyword evidence="4" id="KW-1185">Reference proteome</keyword>
<keyword evidence="2" id="KW-0472">Membrane</keyword>
<keyword evidence="3" id="KW-0732">Signal</keyword>
<gene>
    <name evidence="5" type="primary">LOC113726796</name>
</gene>
<dbReference type="RefSeq" id="XP_071931396.1">
    <property type="nucleotide sequence ID" value="XM_072075295.1"/>
</dbReference>